<keyword evidence="1" id="KW-0813">Transport</keyword>
<sequence>MSGFQEEQNMKKLLICCLFGNTANALAKKMQPLAEQEGYPLMISAVGLDNFASVAPAFDGFLIAPHIQYKLDEIHATVGNTRSIAIIESLPYASLDAKKVLNFVKEQMPELAA</sequence>
<dbReference type="GO" id="GO:0009401">
    <property type="term" value="P:phosphoenolpyruvate-dependent sugar phosphotransferase system"/>
    <property type="evidence" value="ECO:0007669"/>
    <property type="project" value="UniProtKB-KW"/>
</dbReference>
<evidence type="ECO:0000256" key="1">
    <source>
        <dbReference type="ARBA" id="ARBA00022448"/>
    </source>
</evidence>
<evidence type="ECO:0000256" key="4">
    <source>
        <dbReference type="ARBA" id="ARBA00022679"/>
    </source>
</evidence>
<evidence type="ECO:0000256" key="2">
    <source>
        <dbReference type="ARBA" id="ARBA00022553"/>
    </source>
</evidence>
<reference evidence="8 9" key="1">
    <citation type="submission" date="2016-03" db="EMBL/GenBank/DDBJ databases">
        <authorList>
            <consortium name="Pathogen Informatics"/>
        </authorList>
    </citation>
    <scope>NUCLEOTIDE SEQUENCE [LARGE SCALE GENOMIC DNA]</scope>
    <source>
        <strain evidence="9">e1527</strain>
    </source>
</reference>
<dbReference type="PANTHER" id="PTHR34581">
    <property type="entry name" value="PTS SYSTEM N,N'-DIACETYLCHITOBIOSE-SPECIFIC EIIB COMPONENT"/>
    <property type="match status" value="1"/>
</dbReference>
<evidence type="ECO:0000313" key="8">
    <source>
        <dbReference type="EMBL" id="CZX05805.1"/>
    </source>
</evidence>
<dbReference type="SUPFAM" id="SSF52794">
    <property type="entry name" value="PTS system IIB component-like"/>
    <property type="match status" value="1"/>
</dbReference>
<protein>
    <submittedName>
        <fullName evidence="8">PTS system lactose/cellobiose-specific transporter subunit IIB</fullName>
    </submittedName>
</protein>
<dbReference type="InterPro" id="IPR051819">
    <property type="entry name" value="PTS_sugar-specific_EIIB"/>
</dbReference>
<dbReference type="PANTHER" id="PTHR34581:SF2">
    <property type="entry name" value="PTS SYSTEM N,N'-DIACETYLCHITOBIOSE-SPECIFIC EIIB COMPONENT"/>
    <property type="match status" value="1"/>
</dbReference>
<keyword evidence="2" id="KW-0597">Phosphoprotein</keyword>
<keyword evidence="3" id="KW-0762">Sugar transport</keyword>
<dbReference type="InterPro" id="IPR036095">
    <property type="entry name" value="PTS_EIIB-like_sf"/>
</dbReference>
<evidence type="ECO:0000259" key="7">
    <source>
        <dbReference type="PROSITE" id="PS51100"/>
    </source>
</evidence>
<comment type="caution">
    <text evidence="8">The sequence shown here is derived from an EMBL/GenBank/DDBJ whole genome shotgun (WGS) entry which is preliminary data.</text>
</comment>
<feature type="domain" description="PTS EIIB type-3" evidence="7">
    <location>
        <begin position="10"/>
        <end position="113"/>
    </location>
</feature>
<proteinExistence type="predicted"/>
<name>A0A822WMM4_9ENTR</name>
<gene>
    <name evidence="8" type="ORF">SAMEA2273372_00451</name>
</gene>
<evidence type="ECO:0000256" key="5">
    <source>
        <dbReference type="ARBA" id="ARBA00022683"/>
    </source>
</evidence>
<feature type="modified residue" description="Phosphocysteine; by EIIA" evidence="6">
    <location>
        <position position="17"/>
    </location>
</feature>
<keyword evidence="4" id="KW-0808">Transferase</keyword>
<dbReference type="Gene3D" id="3.40.50.2300">
    <property type="match status" value="1"/>
</dbReference>
<evidence type="ECO:0000313" key="9">
    <source>
        <dbReference type="Proteomes" id="UP000076063"/>
    </source>
</evidence>
<accession>A0A822WMM4</accession>
<dbReference type="PROSITE" id="PS51100">
    <property type="entry name" value="PTS_EIIB_TYPE_3"/>
    <property type="match status" value="1"/>
</dbReference>
<dbReference type="Proteomes" id="UP000076063">
    <property type="component" value="Unassembled WGS sequence"/>
</dbReference>
<evidence type="ECO:0000256" key="6">
    <source>
        <dbReference type="PROSITE-ProRule" id="PRU00423"/>
    </source>
</evidence>
<dbReference type="AlphaFoldDB" id="A0A822WMM4"/>
<dbReference type="GO" id="GO:0008982">
    <property type="term" value="F:protein-N(PI)-phosphohistidine-sugar phosphotransferase activity"/>
    <property type="evidence" value="ECO:0007669"/>
    <property type="project" value="InterPro"/>
</dbReference>
<evidence type="ECO:0000256" key="3">
    <source>
        <dbReference type="ARBA" id="ARBA00022597"/>
    </source>
</evidence>
<dbReference type="EMBL" id="FJZI01000001">
    <property type="protein sequence ID" value="CZX05805.1"/>
    <property type="molecule type" value="Genomic_DNA"/>
</dbReference>
<keyword evidence="5" id="KW-0598">Phosphotransferase system</keyword>
<organism evidence="8 9">
    <name type="scientific">Enterobacter bugandensis</name>
    <dbReference type="NCBI Taxonomy" id="881260"/>
    <lineage>
        <taxon>Bacteria</taxon>
        <taxon>Pseudomonadati</taxon>
        <taxon>Pseudomonadota</taxon>
        <taxon>Gammaproteobacteria</taxon>
        <taxon>Enterobacterales</taxon>
        <taxon>Enterobacteriaceae</taxon>
        <taxon>Enterobacter</taxon>
    </lineage>
</organism>
<dbReference type="InterPro" id="IPR013012">
    <property type="entry name" value="PTS_EIIB_3"/>
</dbReference>